<dbReference type="SUPFAM" id="SSF48371">
    <property type="entry name" value="ARM repeat"/>
    <property type="match status" value="3"/>
</dbReference>
<dbReference type="GO" id="GO:0006355">
    <property type="term" value="P:regulation of DNA-templated transcription"/>
    <property type="evidence" value="ECO:0007669"/>
    <property type="project" value="TreeGrafter"/>
</dbReference>
<evidence type="ECO:0000313" key="4">
    <source>
        <dbReference type="EMBL" id="KAF7292443.1"/>
    </source>
</evidence>
<evidence type="ECO:0000259" key="3">
    <source>
        <dbReference type="PROSITE" id="PS51189"/>
    </source>
</evidence>
<dbReference type="EMBL" id="JACAZE010000022">
    <property type="protein sequence ID" value="KAF7292443.1"/>
    <property type="molecule type" value="Genomic_DNA"/>
</dbReference>
<dbReference type="InterPro" id="IPR036940">
    <property type="entry name" value="PI3/4_kinase_cat_sf"/>
</dbReference>
<dbReference type="InterPro" id="IPR000403">
    <property type="entry name" value="PI3/4_kinase_cat_dom"/>
</dbReference>
<dbReference type="InterPro" id="IPR046807">
    <property type="entry name" value="Tra1_central"/>
</dbReference>
<dbReference type="InterPro" id="IPR046805">
    <property type="entry name" value="Tra1_ring"/>
</dbReference>
<dbReference type="Proteomes" id="UP000613580">
    <property type="component" value="Unassembled WGS sequence"/>
</dbReference>
<accession>A0A8H6VW89</accession>
<proteinExistence type="inferred from homology"/>
<sequence length="3527" mass="397983">MFAGNDSQLLSPAQFRCDPLGLDFNPACWAFTPSKQALHTPAAIMGDAHAFDHRVALIADPVVEMSAKIKSAMEIREIMDTPRDAESIRSFTVLVQSVTALLHSVPVVYAKDAPEFLFRRVLVEIMNHLPVHESVRTRVDEIVKCLLHVIRTDNEDNGITCSKTFVDLVRHYRAGTPQVMADFYAIFKETCENMPAFVTEVLSEGSPRIPPDTIFPCMRSFKGLTEMSGVITTVAQAMRTGTVPESQTQALDVIRLESPAQKTARENHEAMGGFWAGVAPTIQNQALYADFLAAQAKTISYLTYVMRWGVENQESYGDTLLLSTVRLLQDCPSTAVATRKDLLIVFRHLTSGVHRRAILPHLDKVFADGILIGHGLTGREMYRPHAYSALADLIHHSRNELTLAQLTHVTLVYTRMIHNMAIGTNIYPMFGKILGTLVDVILLQEKGPAAKLLVYMLDSLLDRLEALPLVLEDVYAMVERVKNNQRDELYDAGYIERSRPLGGAAYFSEKPEEVIQDSRNLLKTLFHASRMLLAGFKKIGGDIVIDGTRINRLFVASVQCMTLLEPTNEDPTEWFGLVLVELNLHVFQEIWAHNIEFFFKCASKRPLILNLCQGILGKEAYSPTLLAAILRFLVDRLPLFGEYDEPTAGATLRLFKMAFGSVAIHQASNEPILASHLPNLLMDCFPLAAKATKPTHYLYLLRSLFRAIGGGGGKFEILYKEVLPLLPEMLESLNTQLLASEGTTRDLIVELCLTVPLRLTHLLPHLSYLMQPLALALRGNNELVAQGLRTLELCIDNLTPDFLDPTLSTVLRELMQALHNHLKPLPASHHLSHVIIRILGKLGGRNRKLLLLEPELEYHDSALPAKIPIAFSGSVERIEIGPTVQLACRVIKKGAAKDRLHAYNYLESCIAALLHEGFVGRNAEITFVSALEGLSDAVHLAEPAELSTKAEEFLLQVSQSVLQVETSRGHSRDAGLRPIPSPLLTVFLDALPYALARETAEQADKSMSIMKAIVGQLANLNASNPSPSVDILMVLHQLTLRMISLCLDDPLVRKRAGYRGIGLILSTPDFGTKWVADREGDLVRTALRVLKDLPSGLTRDIEHVTDTMVALLRISFVNLQLAPDAAGQPTPTQMISLTSILCAEIPSPIAVVRNAAQACISLLVELSGHSAYALLEQHRDRMLTGIYTKPLRALPFPIQIGMMEAVRYCISLEPPLIELNDELLRLLHETLALADAEDSGLLPRGGVSVRQSSQDIIKLRVASIKLLTAAMPVTDFFSKQHQTRQRVTSVYFKSLYSPSPEVKDVAYDGLKMVLTHQSRLPRELLQTGLRPILMNLADPKRLSIPGLEGLARLLELLTNYFKVEIGHKLLDHFRIVADPQLLSSASKLTVAENEGITKLVRLANIFHLLPSAANIFLEPLVNLIVQTESQMHFSGQTPFSEPLARYLNRYPEEGIDFFLRHLALPSHLRTLRSIVQAKLAPRVETELASRALALVTCLNSGAVIPALSLIADIVELRPTWLIENDFVLEAVLSLWRLETPQSDQSVEAFPQVMERHNLMLSIFKAVLKATSRIDVVFDIVAIYTRNLAIDLLKITRFLYDHVAMSDDALFQRNILMRFLTWFEDPSYTWAHKMFFIRYVVIPTLLVQAQRPAAKDRLLDVDFVSRLARLIWQSRPDGPTDDLYKIEILYLSTVLVQHYSSLLEPVRRQVIQTATAYSSNEDTIVKQVAYLLTARFFAAFAAPQNFLLKAWIGLLRSPSTEGRPLVRQEALGALVPVLIAAESPENSDPQWAEMARKLLIDEGTAQSFTIYQLVSKHANLFYPVRSLFVPLMVNSLAKLGLHMTSTSESRALSLELINVILKWEEQAIQASTDDDMSGANAWKTPLNLRENMVSYVVRLSTVIDPTRNILLPRSLSLLQKMVGPRGWKDVEFGLRFFLKALDPTELNTDISIAQAGASAKILNVICAEQDDSWFTANAEILQKLVRKGMVTDEYPLHDALHPIFTRLIKLFPLPKEEDEQQDDRSEFHTFVHNSISDGLRNTTALRGTLLMLKAVVHVSPERIEPYAANLMKLLGKLAKEHVNSAPGTPGFENSVRLLLTILDICESSVAFLADQRRGFLSTLVVLVEKSKSVPICNYILDLAKRWALVRLDAYPTMKEKASLLQKMTAFESRTETIYHSYLEVIYQIYTEPALRRSDLTARLEQSFLLGCRAKDTELRDKFVDLLDVSVPRSLNSRLTYILGVQSWDALADHNWAYLALHLLLSSSDVDVPNPHERLSPQVLVTRPTSQSLVQPMQRLLFLDPTTAHNTWISVFPAAWASLSRREQADITMHMINLLSRDYHIKQSDVRPNVIQTLLTGIHACSPPMILPPHLVKYLAKTFGAWYIALEMLSSSLQQVKEDENTIREYVFDSLADVYADLAEDDMFYGLWRHRCLHLDTNIALAFEQNGMWEQASNAYENAQNKARSGTIPFTEAEFCLWEDHWILAAEKLQHWDILQDLAKSEGNQELLLESAWRTTQWMDQKEALEEQINQLPEVPTPRRRVFEAFISMLKLPAALEKNVEFTKILEDAMQLSLRKWVALPPQLSAAHVPLLQHFQQFVELQEAVQIFGSLSTTTVANLEKKSSDLKMVLQAWRERLPNHHDDISIWSDLVAWRQNVFHAINNTYIPLISNNGGNNQQTFGYRGYHETAWIINRFAHVARKHDLLDVCFTSLTKIYTLPNIEISEAFLKLREQARCHYQKPNDLQAGLEVINNTNLVFFSVGQKAQFFTLKGMFHARFKRNEDANNAFGQAVQLDMNQAKAWAEWGRYNDNMFKEVPGDLSFAGNAVSCYMQAAGQYKSGKSRPLIARILWLLSVDDSSLAIARAFDTYKGDAAYWYWITVIPHLILSLSAREVKQARFILLNLARLFPQALFYQLRTTREEALHRKTLFMRQAASGQPPTAEHPVAGIVTDPTQPQLNLQPGPDGQYPRQIWDYVDELVQLLKSAFPLLVLNLETIVDQICTKFKNSGDEETYRHLSLLLQEALQNYVMRVNAPGDDGKLPPHAVQTLLRFGNMLSAPVKKEFDETFSPNQTVYEYIRKLSQWRIRYEKNLDLRPRIQPMDTLSGYLAEFHYLLVDEIEVPGQYTEEKDNNQNFSRIQRFGPRFEYCRSPGFSCKRITIHGTDGSKTAFAVQFNFTRYGRREERVTQVFRNFNGALARKKESRKRNLVFHIPATVSISPAVRLFQTDSSYISLGDIYDQHCIESGLPKEEPILYAGDKIKKVLREYLQATKTQARDICLQRPALTRSLQPSKVEYLTVKKDICDEVSVKMVPDDVLTKYMIRTMDGPSELWRMRKQFALQVAACSFMTYVLCLTHRNPNRYLISRTTGLMTMSELVPGTSQQMPIFATNDVVPFRLTQNMQGFLGPIFTEGVLTSGIMAIGRSLTEPEFDLEQQLCLFSRDEVITWLRQHQHNNHDFKKLVAGNIDGVVKRAETMACKLEREQATQNPNAPVNAPVVQTVTNLISTATNPIQLAKMGETYLPWF</sequence>
<evidence type="ECO:0000259" key="2">
    <source>
        <dbReference type="PROSITE" id="PS50290"/>
    </source>
</evidence>
<evidence type="ECO:0000313" key="5">
    <source>
        <dbReference type="Proteomes" id="UP000613580"/>
    </source>
</evidence>
<dbReference type="InterPro" id="IPR003151">
    <property type="entry name" value="PIK-rel_kinase_FAT"/>
</dbReference>
<dbReference type="GO" id="GO:0035267">
    <property type="term" value="C:NuA4 histone acetyltransferase complex"/>
    <property type="evidence" value="ECO:0007669"/>
    <property type="project" value="TreeGrafter"/>
</dbReference>
<dbReference type="Pfam" id="PF00454">
    <property type="entry name" value="PI3_PI4_kinase"/>
    <property type="match status" value="1"/>
</dbReference>
<dbReference type="Pfam" id="PF20206">
    <property type="entry name" value="Tra1_ring"/>
    <property type="match status" value="3"/>
</dbReference>
<dbReference type="PROSITE" id="PS50290">
    <property type="entry name" value="PI3_4_KINASE_3"/>
    <property type="match status" value="1"/>
</dbReference>
<dbReference type="OrthoDB" id="5570127at2759"/>
<dbReference type="Pfam" id="PF02259">
    <property type="entry name" value="FAT"/>
    <property type="match status" value="1"/>
</dbReference>
<protein>
    <recommendedName>
        <fullName evidence="6">Atypical/PIKK/TRRAP protein kinase</fullName>
    </recommendedName>
</protein>
<dbReference type="PANTHER" id="PTHR11139">
    <property type="entry name" value="ATAXIA TELANGIECTASIA MUTATED ATM -RELATED"/>
    <property type="match status" value="1"/>
</dbReference>
<dbReference type="Gene3D" id="1.10.1070.11">
    <property type="entry name" value="Phosphatidylinositol 3-/4-kinase, catalytic domain"/>
    <property type="match status" value="1"/>
</dbReference>
<dbReference type="InterPro" id="IPR050517">
    <property type="entry name" value="DDR_Repair_Kinase"/>
</dbReference>
<reference evidence="4" key="1">
    <citation type="submission" date="2020-05" db="EMBL/GenBank/DDBJ databases">
        <title>Mycena genomes resolve the evolution of fungal bioluminescence.</title>
        <authorList>
            <person name="Tsai I.J."/>
        </authorList>
    </citation>
    <scope>NUCLEOTIDE SEQUENCE</scope>
    <source>
        <strain evidence="4">110903Hualien_Pintung</strain>
    </source>
</reference>
<dbReference type="PANTHER" id="PTHR11139:SF1">
    <property type="entry name" value="TRANSFORMATION_TRANSCRIPTION DOMAIN-ASSOCIATED PROTEIN"/>
    <property type="match status" value="1"/>
</dbReference>
<keyword evidence="5" id="KW-1185">Reference proteome</keyword>
<comment type="similarity">
    <text evidence="1">Belongs to the PI3/PI4-kinase family. TRA1 subfamily.</text>
</comment>
<feature type="domain" description="PI3K/PI4K catalytic" evidence="2">
    <location>
        <begin position="3144"/>
        <end position="3503"/>
    </location>
</feature>
<dbReference type="InterPro" id="IPR016024">
    <property type="entry name" value="ARM-type_fold"/>
</dbReference>
<dbReference type="InterPro" id="IPR014009">
    <property type="entry name" value="PIK_FAT"/>
</dbReference>
<dbReference type="SUPFAM" id="SSF56112">
    <property type="entry name" value="Protein kinase-like (PK-like)"/>
    <property type="match status" value="1"/>
</dbReference>
<dbReference type="CDD" id="cd05163">
    <property type="entry name" value="PIKK_TRRAP"/>
    <property type="match status" value="1"/>
</dbReference>
<feature type="domain" description="FAT" evidence="3">
    <location>
        <begin position="2373"/>
        <end position="2924"/>
    </location>
</feature>
<dbReference type="GO" id="GO:0000124">
    <property type="term" value="C:SAGA complex"/>
    <property type="evidence" value="ECO:0007669"/>
    <property type="project" value="TreeGrafter"/>
</dbReference>
<dbReference type="Pfam" id="PF20175">
    <property type="entry name" value="Tra1_central"/>
    <property type="match status" value="1"/>
</dbReference>
<dbReference type="PROSITE" id="PS51189">
    <property type="entry name" value="FAT"/>
    <property type="match status" value="1"/>
</dbReference>
<dbReference type="GO" id="GO:0005634">
    <property type="term" value="C:nucleus"/>
    <property type="evidence" value="ECO:0007669"/>
    <property type="project" value="TreeGrafter"/>
</dbReference>
<comment type="caution">
    <text evidence="4">The sequence shown here is derived from an EMBL/GenBank/DDBJ whole genome shotgun (WGS) entry which is preliminary data.</text>
</comment>
<evidence type="ECO:0008006" key="6">
    <source>
        <dbReference type="Google" id="ProtNLM"/>
    </source>
</evidence>
<evidence type="ECO:0000256" key="1">
    <source>
        <dbReference type="ARBA" id="ARBA00007234"/>
    </source>
</evidence>
<organism evidence="4 5">
    <name type="scientific">Mycena chlorophos</name>
    <name type="common">Agaric fungus</name>
    <name type="synonym">Agaricus chlorophos</name>
    <dbReference type="NCBI Taxonomy" id="658473"/>
    <lineage>
        <taxon>Eukaryota</taxon>
        <taxon>Fungi</taxon>
        <taxon>Dikarya</taxon>
        <taxon>Basidiomycota</taxon>
        <taxon>Agaricomycotina</taxon>
        <taxon>Agaricomycetes</taxon>
        <taxon>Agaricomycetidae</taxon>
        <taxon>Agaricales</taxon>
        <taxon>Marasmiineae</taxon>
        <taxon>Mycenaceae</taxon>
        <taxon>Mycena</taxon>
    </lineage>
</organism>
<gene>
    <name evidence="4" type="ORF">HMN09_01228400</name>
</gene>
<name>A0A8H6VW89_MYCCL</name>
<dbReference type="GO" id="GO:0006281">
    <property type="term" value="P:DNA repair"/>
    <property type="evidence" value="ECO:0007669"/>
    <property type="project" value="TreeGrafter"/>
</dbReference>
<dbReference type="InterPro" id="IPR011009">
    <property type="entry name" value="Kinase-like_dom_sf"/>
</dbReference>
<dbReference type="SMART" id="SM00146">
    <property type="entry name" value="PI3Kc"/>
    <property type="match status" value="1"/>
</dbReference>